<dbReference type="Proteomes" id="UP000006633">
    <property type="component" value="Chromosome"/>
</dbReference>
<dbReference type="HOGENOM" id="CLU_005679_13_8_5"/>
<dbReference type="KEGG" id="sno:Snov_3168"/>
<evidence type="ECO:0000256" key="1">
    <source>
        <dbReference type="SAM" id="Phobius"/>
    </source>
</evidence>
<feature type="transmembrane region" description="Helical" evidence="1">
    <location>
        <begin position="334"/>
        <end position="358"/>
    </location>
</feature>
<feature type="domain" description="Acyltransferase 3" evidence="2">
    <location>
        <begin position="17"/>
        <end position="350"/>
    </location>
</feature>
<accession>D7A7Y5</accession>
<dbReference type="STRING" id="639283.Snov_3168"/>
<dbReference type="GO" id="GO:0016747">
    <property type="term" value="F:acyltransferase activity, transferring groups other than amino-acyl groups"/>
    <property type="evidence" value="ECO:0007669"/>
    <property type="project" value="InterPro"/>
</dbReference>
<dbReference type="EMBL" id="CP002026">
    <property type="protein sequence ID" value="ADH90443.1"/>
    <property type="molecule type" value="Genomic_DNA"/>
</dbReference>
<keyword evidence="3" id="KW-0808">Transferase</keyword>
<sequence length="380" mass="40416">MPDLAGHSPSATSRVTCLDGLRGVAACTVVAFHFFYAFAPASFIDRQRVGIGLFDTPLAVLWNGYFAVAVFFALSGFVLAASAPKSTREAPLMIGLRYFRLGVPALVSSILAWAWLTSFPEAARDVQAITASPWFRWTYQAPIPPLSQAIWEGAVGVFVNGTTRFNNPLWTMQAEFFGSVLIYGSYAVLRGHARPWAMALGLVGFTAFGLFPLAAFSGGALVYELRHRLRDHALAGSLIGLAGLILGATFPGHAAGPGTLAYAQSWLGTGGLREIGALLVIVAILITPPVRRFFEAPPLQRLGELSFPIYLVHVPLIVAPAAYVFAALAPLSPLALAGLFALTCLGTLALGALFLVAVERPLLAVLKAVRTRGRARLAAL</sequence>
<feature type="transmembrane region" description="Helical" evidence="1">
    <location>
        <begin position="64"/>
        <end position="83"/>
    </location>
</feature>
<feature type="transmembrane region" description="Helical" evidence="1">
    <location>
        <begin position="196"/>
        <end position="222"/>
    </location>
</feature>
<dbReference type="PANTHER" id="PTHR23028:SF134">
    <property type="entry name" value="PUTATIVE (AFU_ORTHOLOGUE AFUA_4G08520)-RELATED"/>
    <property type="match status" value="1"/>
</dbReference>
<evidence type="ECO:0000259" key="2">
    <source>
        <dbReference type="Pfam" id="PF01757"/>
    </source>
</evidence>
<keyword evidence="4" id="KW-1185">Reference proteome</keyword>
<feature type="transmembrane region" description="Helical" evidence="1">
    <location>
        <begin position="234"/>
        <end position="254"/>
    </location>
</feature>
<evidence type="ECO:0000313" key="4">
    <source>
        <dbReference type="Proteomes" id="UP000006633"/>
    </source>
</evidence>
<dbReference type="eggNOG" id="COG1835">
    <property type="taxonomic scope" value="Bacteria"/>
</dbReference>
<dbReference type="InterPro" id="IPR050879">
    <property type="entry name" value="Acyltransferase_3"/>
</dbReference>
<reference evidence="3 4" key="1">
    <citation type="journal article" date="2012" name="Stand. Genomic Sci.">
        <title>Complete genome sequence of the facultatively chemolithoautotrophic and methylotrophic alpha Proteobacterium Starkeya novella type strain (ATCC 8093(T)).</title>
        <authorList>
            <person name="Kappler U."/>
            <person name="Davenport K."/>
            <person name="Beatson S."/>
            <person name="Lucas S."/>
            <person name="Lapidus A."/>
            <person name="Copeland A."/>
            <person name="Berry K.W."/>
            <person name="Glavina Del Rio T."/>
            <person name="Hammon N."/>
            <person name="Dalin E."/>
            <person name="Tice H."/>
            <person name="Pitluck S."/>
            <person name="Richardson P."/>
            <person name="Bruce D."/>
            <person name="Goodwin L.A."/>
            <person name="Han C."/>
            <person name="Tapia R."/>
            <person name="Detter J.C."/>
            <person name="Chang Y.J."/>
            <person name="Jeffries C.D."/>
            <person name="Land M."/>
            <person name="Hauser L."/>
            <person name="Kyrpides N.C."/>
            <person name="Goker M."/>
            <person name="Ivanova N."/>
            <person name="Klenk H.P."/>
            <person name="Woyke T."/>
        </authorList>
    </citation>
    <scope>NUCLEOTIDE SEQUENCE [LARGE SCALE GENOMIC DNA]</scope>
    <source>
        <strain evidence="4">ATCC 8093 / DSM 506 / JCM 20403 / CCM 1077 / IAM 12100 / NBRC 12443 / NCIMB 10456</strain>
    </source>
</reference>
<gene>
    <name evidence="3" type="ordered locus">Snov_3168</name>
</gene>
<organism evidence="3 4">
    <name type="scientific">Ancylobacter novellus (strain ATCC 8093 / DSM 506 / JCM 20403 / CCM 1077 / IAM 12100 / NBRC 12443 / NCIMB 10456)</name>
    <name type="common">Starkeya novella</name>
    <dbReference type="NCBI Taxonomy" id="639283"/>
    <lineage>
        <taxon>Bacteria</taxon>
        <taxon>Pseudomonadati</taxon>
        <taxon>Pseudomonadota</taxon>
        <taxon>Alphaproteobacteria</taxon>
        <taxon>Hyphomicrobiales</taxon>
        <taxon>Xanthobacteraceae</taxon>
        <taxon>Ancylobacter</taxon>
    </lineage>
</organism>
<dbReference type="PANTHER" id="PTHR23028">
    <property type="entry name" value="ACETYLTRANSFERASE"/>
    <property type="match status" value="1"/>
</dbReference>
<feature type="transmembrane region" description="Helical" evidence="1">
    <location>
        <begin position="95"/>
        <end position="116"/>
    </location>
</feature>
<feature type="transmembrane region" description="Helical" evidence="1">
    <location>
        <begin position="21"/>
        <end position="44"/>
    </location>
</feature>
<evidence type="ECO:0000313" key="3">
    <source>
        <dbReference type="EMBL" id="ADH90443.1"/>
    </source>
</evidence>
<keyword evidence="1" id="KW-0472">Membrane</keyword>
<protein>
    <submittedName>
        <fullName evidence="3">Acyltransferase 3</fullName>
    </submittedName>
</protein>
<feature type="transmembrane region" description="Helical" evidence="1">
    <location>
        <begin position="266"/>
        <end position="286"/>
    </location>
</feature>
<dbReference type="InterPro" id="IPR002656">
    <property type="entry name" value="Acyl_transf_3_dom"/>
</dbReference>
<keyword evidence="1" id="KW-1133">Transmembrane helix</keyword>
<feature type="transmembrane region" description="Helical" evidence="1">
    <location>
        <begin position="307"/>
        <end position="328"/>
    </location>
</feature>
<name>D7A7Y5_ANCN5</name>
<dbReference type="Pfam" id="PF01757">
    <property type="entry name" value="Acyl_transf_3"/>
    <property type="match status" value="1"/>
</dbReference>
<proteinExistence type="predicted"/>
<keyword evidence="3" id="KW-0012">Acyltransferase</keyword>
<dbReference type="AlphaFoldDB" id="D7A7Y5"/>
<keyword evidence="1" id="KW-0812">Transmembrane</keyword>